<name>A0A557SSZ9_9ARCH</name>
<gene>
    <name evidence="1" type="ORF">NARC_130064</name>
</gene>
<accession>A0A557SSZ9</accession>
<sequence length="91" mass="10853">MIETVSRNSNSNFISFTPEQLLVLEEILEKEVSYYLKNRMFQQFIKDCNLLSVQDERRNDITRYQNIGKMRLKVVKALNAVDDRSENIMYN</sequence>
<dbReference type="AlphaFoldDB" id="A0A557SSZ9"/>
<evidence type="ECO:0000313" key="2">
    <source>
        <dbReference type="Proteomes" id="UP000315289"/>
    </source>
</evidence>
<evidence type="ECO:0000313" key="1">
    <source>
        <dbReference type="EMBL" id="TVP39725.1"/>
    </source>
</evidence>
<comment type="caution">
    <text evidence="1">The sequence shown here is derived from an EMBL/GenBank/DDBJ whole genome shotgun (WGS) entry which is preliminary data.</text>
</comment>
<dbReference type="RefSeq" id="WP_144733099.1">
    <property type="nucleotide sequence ID" value="NZ_ML675588.1"/>
</dbReference>
<organism evidence="1 2">
    <name type="scientific">Candidatus Nitrosocosmicus arcticus</name>
    <dbReference type="NCBI Taxonomy" id="2035267"/>
    <lineage>
        <taxon>Archaea</taxon>
        <taxon>Nitrososphaerota</taxon>
        <taxon>Nitrososphaeria</taxon>
        <taxon>Nitrososphaerales</taxon>
        <taxon>Nitrososphaeraceae</taxon>
        <taxon>Candidatus Nitrosocosmicus</taxon>
    </lineage>
</organism>
<dbReference type="Proteomes" id="UP000315289">
    <property type="component" value="Unassembled WGS sequence"/>
</dbReference>
<proteinExistence type="predicted"/>
<protein>
    <submittedName>
        <fullName evidence="1">Uncharacterized protein</fullName>
    </submittedName>
</protein>
<keyword evidence="2" id="KW-1185">Reference proteome</keyword>
<dbReference type="EMBL" id="VOAH01000013">
    <property type="protein sequence ID" value="TVP39725.1"/>
    <property type="molecule type" value="Genomic_DNA"/>
</dbReference>
<reference evidence="1 2" key="1">
    <citation type="journal article" date="2019" name="Front. Microbiol.">
        <title>Ammonia Oxidation by the Arctic Terrestrial Thaumarchaeote Candidatus Nitrosocosmicus arcticus Is Stimulated by Increasing Temperatures.</title>
        <authorList>
            <person name="Alves R.J.E."/>
            <person name="Kerou M."/>
            <person name="Zappe A."/>
            <person name="Bittner R."/>
            <person name="Abby S.S."/>
            <person name="Schmidt H.A."/>
            <person name="Pfeifer K."/>
            <person name="Schleper C."/>
        </authorList>
    </citation>
    <scope>NUCLEOTIDE SEQUENCE [LARGE SCALE GENOMIC DNA]</scope>
    <source>
        <strain evidence="1 2">Kfb</strain>
    </source>
</reference>